<feature type="transmembrane region" description="Helical" evidence="2">
    <location>
        <begin position="240"/>
        <end position="264"/>
    </location>
</feature>
<accession>A0A9P6E1U5</accession>
<gene>
    <name evidence="4" type="ORF">BS47DRAFT_1357628</name>
</gene>
<feature type="region of interest" description="Disordered" evidence="1">
    <location>
        <begin position="359"/>
        <end position="379"/>
    </location>
</feature>
<feature type="compositionally biased region" description="Polar residues" evidence="1">
    <location>
        <begin position="365"/>
        <end position="374"/>
    </location>
</feature>
<feature type="transmembrane region" description="Helical" evidence="2">
    <location>
        <begin position="314"/>
        <end position="344"/>
    </location>
</feature>
<organism evidence="4 5">
    <name type="scientific">Hydnum rufescens UP504</name>
    <dbReference type="NCBI Taxonomy" id="1448309"/>
    <lineage>
        <taxon>Eukaryota</taxon>
        <taxon>Fungi</taxon>
        <taxon>Dikarya</taxon>
        <taxon>Basidiomycota</taxon>
        <taxon>Agaricomycotina</taxon>
        <taxon>Agaricomycetes</taxon>
        <taxon>Cantharellales</taxon>
        <taxon>Hydnaceae</taxon>
        <taxon>Hydnum</taxon>
    </lineage>
</organism>
<reference evidence="4" key="1">
    <citation type="journal article" date="2020" name="Nat. Commun.">
        <title>Large-scale genome sequencing of mycorrhizal fungi provides insights into the early evolution of symbiotic traits.</title>
        <authorList>
            <person name="Miyauchi S."/>
            <person name="Kiss E."/>
            <person name="Kuo A."/>
            <person name="Drula E."/>
            <person name="Kohler A."/>
            <person name="Sanchez-Garcia M."/>
            <person name="Morin E."/>
            <person name="Andreopoulos B."/>
            <person name="Barry K.W."/>
            <person name="Bonito G."/>
            <person name="Buee M."/>
            <person name="Carver A."/>
            <person name="Chen C."/>
            <person name="Cichocki N."/>
            <person name="Clum A."/>
            <person name="Culley D."/>
            <person name="Crous P.W."/>
            <person name="Fauchery L."/>
            <person name="Girlanda M."/>
            <person name="Hayes R.D."/>
            <person name="Keri Z."/>
            <person name="LaButti K."/>
            <person name="Lipzen A."/>
            <person name="Lombard V."/>
            <person name="Magnuson J."/>
            <person name="Maillard F."/>
            <person name="Murat C."/>
            <person name="Nolan M."/>
            <person name="Ohm R.A."/>
            <person name="Pangilinan J."/>
            <person name="Pereira M.F."/>
            <person name="Perotto S."/>
            <person name="Peter M."/>
            <person name="Pfister S."/>
            <person name="Riley R."/>
            <person name="Sitrit Y."/>
            <person name="Stielow J.B."/>
            <person name="Szollosi G."/>
            <person name="Zifcakova L."/>
            <person name="Stursova M."/>
            <person name="Spatafora J.W."/>
            <person name="Tedersoo L."/>
            <person name="Vaario L.M."/>
            <person name="Yamada A."/>
            <person name="Yan M."/>
            <person name="Wang P."/>
            <person name="Xu J."/>
            <person name="Bruns T."/>
            <person name="Baldrian P."/>
            <person name="Vilgalys R."/>
            <person name="Dunand C."/>
            <person name="Henrissat B."/>
            <person name="Grigoriev I.V."/>
            <person name="Hibbett D."/>
            <person name="Nagy L.G."/>
            <person name="Martin F.M."/>
        </authorList>
    </citation>
    <scope>NUCLEOTIDE SEQUENCE</scope>
    <source>
        <strain evidence="4">UP504</strain>
    </source>
</reference>
<dbReference type="OrthoDB" id="10068079at2759"/>
<feature type="transmembrane region" description="Helical" evidence="2">
    <location>
        <begin position="284"/>
        <end position="307"/>
    </location>
</feature>
<keyword evidence="5" id="KW-1185">Reference proteome</keyword>
<evidence type="ECO:0000256" key="1">
    <source>
        <dbReference type="SAM" id="MobiDB-lite"/>
    </source>
</evidence>
<keyword evidence="2" id="KW-0812">Transmembrane</keyword>
<keyword evidence="2" id="KW-0472">Membrane</keyword>
<evidence type="ECO:0000313" key="4">
    <source>
        <dbReference type="EMBL" id="KAF9520119.1"/>
    </source>
</evidence>
<keyword evidence="3" id="KW-0732">Signal</keyword>
<evidence type="ECO:0000256" key="2">
    <source>
        <dbReference type="SAM" id="Phobius"/>
    </source>
</evidence>
<evidence type="ECO:0000313" key="5">
    <source>
        <dbReference type="Proteomes" id="UP000886523"/>
    </source>
</evidence>
<protein>
    <submittedName>
        <fullName evidence="4">Uncharacterized protein</fullName>
    </submittedName>
</protein>
<dbReference type="Proteomes" id="UP000886523">
    <property type="component" value="Unassembled WGS sequence"/>
</dbReference>
<dbReference type="EMBL" id="MU128913">
    <property type="protein sequence ID" value="KAF9520119.1"/>
    <property type="molecule type" value="Genomic_DNA"/>
</dbReference>
<feature type="signal peptide" evidence="3">
    <location>
        <begin position="1"/>
        <end position="20"/>
    </location>
</feature>
<keyword evidence="2" id="KW-1133">Transmembrane helix</keyword>
<proteinExistence type="predicted"/>
<evidence type="ECO:0000256" key="3">
    <source>
        <dbReference type="SAM" id="SignalP"/>
    </source>
</evidence>
<feature type="chain" id="PRO_5040292788" evidence="3">
    <location>
        <begin position="21"/>
        <end position="482"/>
    </location>
</feature>
<name>A0A9P6E1U5_9AGAM</name>
<sequence>MAGALVCVLVLPPSASVIHAVDAPLTSAVDAPITSAVDAPITSAVDAPLTSAVDSPVTSAVDTPALTTDPIHYFGFQGKEGYSSEEPSDDDFMKKCQCQSIKDWHLKEAQRDPIGQQSQQTSPWHSWEFLEAQKKCRVYCSGLEHYVLERWSSALQGLQATQSMQRSAVVPSMLIKDQLIGPRVPSMRLSMDPLKAGHGLVLPSGEKSTLSLSTTVLSATMLRVTVLSKTILSKTVLSTIALLPHSSLVLLMFSILPALMQGHLFDIHSPLLVPHIFPTRVLTVLWVLLAIIHGLVIIACTLLAIICCLSITCVLVNIACILVVAPLLLTVPCVLLLMTGILGLHHDQPEPENAMLEDQAPEVQTPGTESNETAEASPVNLDPPIFVGDWFCIKFSGVTGDVNIREVFKHLSEDHFFSVRVWKNKGGKGLACLKKKVMLAFTSQLQQDAMLSCFRNSPGSRLFDFKEATEIAVVHQESIASF</sequence>
<dbReference type="AlphaFoldDB" id="A0A9P6E1U5"/>
<comment type="caution">
    <text evidence="4">The sequence shown here is derived from an EMBL/GenBank/DDBJ whole genome shotgun (WGS) entry which is preliminary data.</text>
</comment>